<comment type="caution">
    <text evidence="1">The sequence shown here is derived from an EMBL/GenBank/DDBJ whole genome shotgun (WGS) entry which is preliminary data.</text>
</comment>
<name>X1GJ90_9ZZZZ</name>
<gene>
    <name evidence="1" type="ORF">S03H2_19910</name>
</gene>
<feature type="non-terminal residue" evidence="1">
    <location>
        <position position="1"/>
    </location>
</feature>
<evidence type="ECO:0000313" key="1">
    <source>
        <dbReference type="EMBL" id="GAH33058.1"/>
    </source>
</evidence>
<protein>
    <submittedName>
        <fullName evidence="1">Uncharacterized protein</fullName>
    </submittedName>
</protein>
<sequence>EDRDQWHRHTLAVSGHKAIYLKNAASNLKQLSVSAECNPDIETGRKLSK</sequence>
<reference evidence="1" key="1">
    <citation type="journal article" date="2014" name="Front. Microbiol.">
        <title>High frequency of phylogenetically diverse reductive dehalogenase-homologous genes in deep subseafloor sedimentary metagenomes.</title>
        <authorList>
            <person name="Kawai M."/>
            <person name="Futagami T."/>
            <person name="Toyoda A."/>
            <person name="Takaki Y."/>
            <person name="Nishi S."/>
            <person name="Hori S."/>
            <person name="Arai W."/>
            <person name="Tsubouchi T."/>
            <person name="Morono Y."/>
            <person name="Uchiyama I."/>
            <person name="Ito T."/>
            <person name="Fujiyama A."/>
            <person name="Inagaki F."/>
            <person name="Takami H."/>
        </authorList>
    </citation>
    <scope>NUCLEOTIDE SEQUENCE</scope>
    <source>
        <strain evidence="1">Expedition CK06-06</strain>
    </source>
</reference>
<dbReference type="EMBL" id="BARU01010443">
    <property type="protein sequence ID" value="GAH33058.1"/>
    <property type="molecule type" value="Genomic_DNA"/>
</dbReference>
<accession>X1GJ90</accession>
<organism evidence="1">
    <name type="scientific">marine sediment metagenome</name>
    <dbReference type="NCBI Taxonomy" id="412755"/>
    <lineage>
        <taxon>unclassified sequences</taxon>
        <taxon>metagenomes</taxon>
        <taxon>ecological metagenomes</taxon>
    </lineage>
</organism>
<proteinExistence type="predicted"/>
<dbReference type="AlphaFoldDB" id="X1GJ90"/>